<gene>
    <name evidence="2" type="ORF">C8D88_111172</name>
</gene>
<evidence type="ECO:0000313" key="2">
    <source>
        <dbReference type="EMBL" id="PWK83287.1"/>
    </source>
</evidence>
<evidence type="ECO:0000313" key="3">
    <source>
        <dbReference type="Proteomes" id="UP000246005"/>
    </source>
</evidence>
<protein>
    <submittedName>
        <fullName evidence="2">Uncharacterized protein</fullName>
    </submittedName>
</protein>
<comment type="caution">
    <text evidence="2">The sequence shown here is derived from an EMBL/GenBank/DDBJ whole genome shotgun (WGS) entry which is preliminary data.</text>
</comment>
<proteinExistence type="predicted"/>
<sequence>MPSATSSATILKVPGWLRGHAVEEKAVPTMSPDSLVPSGDAEVPSGTGSVCKVPSRYTSGVRVAKS</sequence>
<evidence type="ECO:0000256" key="1">
    <source>
        <dbReference type="SAM" id="MobiDB-lite"/>
    </source>
</evidence>
<dbReference type="EMBL" id="QGHB01000011">
    <property type="protein sequence ID" value="PWK83287.1"/>
    <property type="molecule type" value="Genomic_DNA"/>
</dbReference>
<dbReference type="AlphaFoldDB" id="A0A316HRJ7"/>
<accession>A0A316HRJ7</accession>
<organism evidence="2 3">
    <name type="scientific">Lentzea atacamensis</name>
    <dbReference type="NCBI Taxonomy" id="531938"/>
    <lineage>
        <taxon>Bacteria</taxon>
        <taxon>Bacillati</taxon>
        <taxon>Actinomycetota</taxon>
        <taxon>Actinomycetes</taxon>
        <taxon>Pseudonocardiales</taxon>
        <taxon>Pseudonocardiaceae</taxon>
        <taxon>Lentzea</taxon>
    </lineage>
</organism>
<name>A0A316HRJ7_9PSEU</name>
<feature type="region of interest" description="Disordered" evidence="1">
    <location>
        <begin position="27"/>
        <end position="50"/>
    </location>
</feature>
<dbReference type="Proteomes" id="UP000246005">
    <property type="component" value="Unassembled WGS sequence"/>
</dbReference>
<reference evidence="2 3" key="1">
    <citation type="submission" date="2018-05" db="EMBL/GenBank/DDBJ databases">
        <title>Genomic Encyclopedia of Type Strains, Phase IV (KMG-IV): sequencing the most valuable type-strain genomes for metagenomic binning, comparative biology and taxonomic classification.</title>
        <authorList>
            <person name="Goeker M."/>
        </authorList>
    </citation>
    <scope>NUCLEOTIDE SEQUENCE [LARGE SCALE GENOMIC DNA]</scope>
    <source>
        <strain evidence="2 3">DSM 45480</strain>
    </source>
</reference>